<dbReference type="EMBL" id="JBHUMV010000004">
    <property type="protein sequence ID" value="MFD2754389.1"/>
    <property type="molecule type" value="Genomic_DNA"/>
</dbReference>
<evidence type="ECO:0000256" key="2">
    <source>
        <dbReference type="ARBA" id="ARBA00023015"/>
    </source>
</evidence>
<comment type="caution">
    <text evidence="6">The sequence shown here is derived from an EMBL/GenBank/DDBJ whole genome shotgun (WGS) entry which is preliminary data.</text>
</comment>
<dbReference type="PANTHER" id="PTHR30419">
    <property type="entry name" value="HTH-TYPE TRANSCRIPTIONAL REGULATOR YBHD"/>
    <property type="match status" value="1"/>
</dbReference>
<evidence type="ECO:0000313" key="7">
    <source>
        <dbReference type="Proteomes" id="UP001597463"/>
    </source>
</evidence>
<dbReference type="InterPro" id="IPR000847">
    <property type="entry name" value="LysR_HTH_N"/>
</dbReference>
<dbReference type="SUPFAM" id="SSF46785">
    <property type="entry name" value="Winged helix' DNA-binding domain"/>
    <property type="match status" value="1"/>
</dbReference>
<protein>
    <submittedName>
        <fullName evidence="6">LysR family transcriptional regulator</fullName>
    </submittedName>
</protein>
<dbReference type="Pfam" id="PF00126">
    <property type="entry name" value="HTH_1"/>
    <property type="match status" value="1"/>
</dbReference>
<dbReference type="SUPFAM" id="SSF53850">
    <property type="entry name" value="Periplasmic binding protein-like II"/>
    <property type="match status" value="1"/>
</dbReference>
<dbReference type="Proteomes" id="UP001597463">
    <property type="component" value="Unassembled WGS sequence"/>
</dbReference>
<dbReference type="InterPro" id="IPR050950">
    <property type="entry name" value="HTH-type_LysR_regulators"/>
</dbReference>
<accession>A0ABW5UNC3</accession>
<feature type="domain" description="HTH lysR-type" evidence="5">
    <location>
        <begin position="5"/>
        <end position="62"/>
    </location>
</feature>
<gene>
    <name evidence="6" type="ORF">ACFSW6_09845</name>
</gene>
<keyword evidence="3" id="KW-0238">DNA-binding</keyword>
<keyword evidence="2" id="KW-0805">Transcription regulation</keyword>
<dbReference type="InterPro" id="IPR005119">
    <property type="entry name" value="LysR_subst-bd"/>
</dbReference>
<evidence type="ECO:0000313" key="6">
    <source>
        <dbReference type="EMBL" id="MFD2754389.1"/>
    </source>
</evidence>
<evidence type="ECO:0000256" key="1">
    <source>
        <dbReference type="ARBA" id="ARBA00009437"/>
    </source>
</evidence>
<dbReference type="PROSITE" id="PS50931">
    <property type="entry name" value="HTH_LYSR"/>
    <property type="match status" value="1"/>
</dbReference>
<dbReference type="Gene3D" id="1.10.10.10">
    <property type="entry name" value="Winged helix-like DNA-binding domain superfamily/Winged helix DNA-binding domain"/>
    <property type="match status" value="1"/>
</dbReference>
<sequence>MQETLDSRRLRYFMQVLEHGSVRGAAEALDMDPSAVSRAIGLLEQECGARLLERHGRGVVPTEAGLLLADYQRRQNSEQRQLLAQFDSIRKLERGHIDIVAGEGFIDWLMRHSLRDFMAEYPGITVDIEVGSTDDIVERIVEQHAHIGLVFQPPRDERLRTHHSHPQPIEALVLQAHPLTQLQRPLLLADLVPYPGAMLHRGFGVRQHIEAAEISEGLRLQPALTTTSFNAIAHFVTAGLGYALGARMPMPAYEISGERVVALPMANPLLSQGQAKVVTRQGRQLPPAAGVLLQRIVADIKHRALA</sequence>
<dbReference type="Pfam" id="PF03466">
    <property type="entry name" value="LysR_substrate"/>
    <property type="match status" value="1"/>
</dbReference>
<dbReference type="RefSeq" id="WP_066478168.1">
    <property type="nucleotide sequence ID" value="NZ_BCNT01000007.1"/>
</dbReference>
<dbReference type="Gene3D" id="3.40.190.290">
    <property type="match status" value="1"/>
</dbReference>
<name>A0ABW5UNC3_9BURK</name>
<reference evidence="7" key="1">
    <citation type="journal article" date="2019" name="Int. J. Syst. Evol. Microbiol.">
        <title>The Global Catalogue of Microorganisms (GCM) 10K type strain sequencing project: providing services to taxonomists for standard genome sequencing and annotation.</title>
        <authorList>
            <consortium name="The Broad Institute Genomics Platform"/>
            <consortium name="The Broad Institute Genome Sequencing Center for Infectious Disease"/>
            <person name="Wu L."/>
            <person name="Ma J."/>
        </authorList>
    </citation>
    <scope>NUCLEOTIDE SEQUENCE [LARGE SCALE GENOMIC DNA]</scope>
    <source>
        <strain evidence="7">TISTR 1906</strain>
    </source>
</reference>
<evidence type="ECO:0000259" key="5">
    <source>
        <dbReference type="PROSITE" id="PS50931"/>
    </source>
</evidence>
<keyword evidence="4" id="KW-0804">Transcription</keyword>
<comment type="similarity">
    <text evidence="1">Belongs to the LysR transcriptional regulatory family.</text>
</comment>
<evidence type="ECO:0000256" key="3">
    <source>
        <dbReference type="ARBA" id="ARBA00023125"/>
    </source>
</evidence>
<proteinExistence type="inferred from homology"/>
<organism evidence="6 7">
    <name type="scientific">Comamonas terrae</name>
    <dbReference type="NCBI Taxonomy" id="673548"/>
    <lineage>
        <taxon>Bacteria</taxon>
        <taxon>Pseudomonadati</taxon>
        <taxon>Pseudomonadota</taxon>
        <taxon>Betaproteobacteria</taxon>
        <taxon>Burkholderiales</taxon>
        <taxon>Comamonadaceae</taxon>
        <taxon>Comamonas</taxon>
    </lineage>
</organism>
<keyword evidence="7" id="KW-1185">Reference proteome</keyword>
<dbReference type="InterPro" id="IPR036390">
    <property type="entry name" value="WH_DNA-bd_sf"/>
</dbReference>
<dbReference type="InterPro" id="IPR036388">
    <property type="entry name" value="WH-like_DNA-bd_sf"/>
</dbReference>
<evidence type="ECO:0000256" key="4">
    <source>
        <dbReference type="ARBA" id="ARBA00023163"/>
    </source>
</evidence>
<dbReference type="PANTHER" id="PTHR30419:SF8">
    <property type="entry name" value="NITROGEN ASSIMILATION TRANSCRIPTIONAL ACTIVATOR-RELATED"/>
    <property type="match status" value="1"/>
</dbReference>